<evidence type="ECO:0000313" key="3">
    <source>
        <dbReference type="Proteomes" id="UP000321954"/>
    </source>
</evidence>
<feature type="domain" description="N-acetyltransferase" evidence="1">
    <location>
        <begin position="12"/>
        <end position="173"/>
    </location>
</feature>
<sequence>MPDHHTFKTQRLMLRPTAPEDAAFIFELLNTPKWLQFIGDRKVSSIEAAGEYIREKMLPQLERLGFSNYTVLRKEDGAKLGTCGLYDRQGVEGIDIGFAFLPEYEKKGYAFEACSELMRAAREDLGLTHINAITDKDNFASQKLVEKLGLGFTKTLRLPGEEKEVLFYEKSLEKEK</sequence>
<organism evidence="2 3">
    <name type="scientific">Antarcticibacterium arcticum</name>
    <dbReference type="NCBI Taxonomy" id="2585771"/>
    <lineage>
        <taxon>Bacteria</taxon>
        <taxon>Pseudomonadati</taxon>
        <taxon>Bacteroidota</taxon>
        <taxon>Flavobacteriia</taxon>
        <taxon>Flavobacteriales</taxon>
        <taxon>Flavobacteriaceae</taxon>
        <taxon>Antarcticibacterium</taxon>
    </lineage>
</organism>
<evidence type="ECO:0000259" key="1">
    <source>
        <dbReference type="PROSITE" id="PS51186"/>
    </source>
</evidence>
<dbReference type="GO" id="GO:0016747">
    <property type="term" value="F:acyltransferase activity, transferring groups other than amino-acyl groups"/>
    <property type="evidence" value="ECO:0007669"/>
    <property type="project" value="InterPro"/>
</dbReference>
<gene>
    <name evidence="2" type="ORF">FK178_09405</name>
</gene>
<dbReference type="Pfam" id="PF13302">
    <property type="entry name" value="Acetyltransf_3"/>
    <property type="match status" value="1"/>
</dbReference>
<dbReference type="PANTHER" id="PTHR43792">
    <property type="entry name" value="GNAT FAMILY, PUTATIVE (AFU_ORTHOLOGUE AFUA_3G00765)-RELATED-RELATED"/>
    <property type="match status" value="1"/>
</dbReference>
<dbReference type="OrthoDB" id="9798081at2"/>
<dbReference type="KEGG" id="anp:FK178_09405"/>
<dbReference type="InterPro" id="IPR016181">
    <property type="entry name" value="Acyl_CoA_acyltransferase"/>
</dbReference>
<evidence type="ECO:0000313" key="2">
    <source>
        <dbReference type="EMBL" id="QED37928.1"/>
    </source>
</evidence>
<dbReference type="Gene3D" id="3.40.630.30">
    <property type="match status" value="1"/>
</dbReference>
<dbReference type="InterPro" id="IPR051531">
    <property type="entry name" value="N-acetyltransferase"/>
</dbReference>
<reference evidence="2 3" key="1">
    <citation type="submission" date="2019-08" db="EMBL/GenBank/DDBJ databases">
        <title>Antarcticibacterium arcticum sp. nov., a bacterium isolated from marine sediment of the Canadian Beaufort Sea.</title>
        <authorList>
            <person name="Lee Y.M."/>
            <person name="Baek K."/>
            <person name="Lee D.-H."/>
            <person name="Shin S.C."/>
            <person name="Jin Y.K."/>
            <person name="Park Y."/>
        </authorList>
    </citation>
    <scope>NUCLEOTIDE SEQUENCE [LARGE SCALE GENOMIC DNA]</scope>
    <source>
        <strain evidence="2 3">PAMC 28998</strain>
    </source>
</reference>
<dbReference type="EMBL" id="CP042476">
    <property type="protein sequence ID" value="QED37928.1"/>
    <property type="molecule type" value="Genomic_DNA"/>
</dbReference>
<accession>A0A5B8YL39</accession>
<dbReference type="PANTHER" id="PTHR43792:SF1">
    <property type="entry name" value="N-ACETYLTRANSFERASE DOMAIN-CONTAINING PROTEIN"/>
    <property type="match status" value="1"/>
</dbReference>
<dbReference type="AlphaFoldDB" id="A0A5B8YL39"/>
<dbReference type="PROSITE" id="PS51186">
    <property type="entry name" value="GNAT"/>
    <property type="match status" value="1"/>
</dbReference>
<protein>
    <submittedName>
        <fullName evidence="2">GNAT family N-acetyltransferase</fullName>
    </submittedName>
</protein>
<proteinExistence type="predicted"/>
<keyword evidence="3" id="KW-1185">Reference proteome</keyword>
<dbReference type="RefSeq" id="WP_146834022.1">
    <property type="nucleotide sequence ID" value="NZ_CP042476.1"/>
</dbReference>
<dbReference type="SUPFAM" id="SSF55729">
    <property type="entry name" value="Acyl-CoA N-acyltransferases (Nat)"/>
    <property type="match status" value="1"/>
</dbReference>
<dbReference type="Proteomes" id="UP000321954">
    <property type="component" value="Chromosome"/>
</dbReference>
<keyword evidence="2" id="KW-0808">Transferase</keyword>
<dbReference type="InterPro" id="IPR000182">
    <property type="entry name" value="GNAT_dom"/>
</dbReference>
<name>A0A5B8YL39_9FLAO</name>